<dbReference type="EMBL" id="JBBCAQ010000037">
    <property type="protein sequence ID" value="KAK7574499.1"/>
    <property type="molecule type" value="Genomic_DNA"/>
</dbReference>
<keyword evidence="2" id="KW-1185">Reference proteome</keyword>
<sequence>MSPKYNRYHLSKIEEETVQMTTTVVKDAQNLLMQVRERSATMSAENKRSAAEYVAGIRSALKERTNVGVQQANKIVLDKIRDVENELTSFSLVIDDAVGSFVEDADFEINNIRHKVSGAESGDAAQVLESALRQVEEEIRAMLTDVDQMFSFYGRYIGSIVEHSMQNATDRISIMLNAQRRNCDCSVVDRINMCYNISSQNGEVSKNLQSVIKMVNVVQNTTDTVKGLENIYADVDKHSLFEESRHSLQKTIDDCRHTMDAILDNDYCFLGSTVRRFAYEDHFTLKEFMIRSMKTVIESLARNLHTTMETFEVVKPIEHRNRLVIEIEEKLEKLVNDMKSKALLVADATYRAELEHKSELVQLKDLLKTKFANVTQVVNTFFNENRDRLSDKLKYNLGYIAGQQLPYISTLTIQNYIPSDVCPLSVDYQKFISTTMQNVIDKSDSDIINDLFESANYFGDDAETGAALASSNDQFSSQNFDSGYSSISSVGGNTDETDGGLSMIMNLVTSIIAAVSNAGYAVENPVRIVITDDEK</sequence>
<comment type="caution">
    <text evidence="1">The sequence shown here is derived from an EMBL/GenBank/DDBJ whole genome shotgun (WGS) entry which is preliminary data.</text>
</comment>
<protein>
    <submittedName>
        <fullName evidence="1">Uncharacterized protein</fullName>
    </submittedName>
</protein>
<accession>A0AAN9XYT3</accession>
<organism evidence="1 2">
    <name type="scientific">Parthenolecanium corni</name>
    <dbReference type="NCBI Taxonomy" id="536013"/>
    <lineage>
        <taxon>Eukaryota</taxon>
        <taxon>Metazoa</taxon>
        <taxon>Ecdysozoa</taxon>
        <taxon>Arthropoda</taxon>
        <taxon>Hexapoda</taxon>
        <taxon>Insecta</taxon>
        <taxon>Pterygota</taxon>
        <taxon>Neoptera</taxon>
        <taxon>Paraneoptera</taxon>
        <taxon>Hemiptera</taxon>
        <taxon>Sternorrhyncha</taxon>
        <taxon>Coccoidea</taxon>
        <taxon>Coccidae</taxon>
        <taxon>Parthenolecanium</taxon>
    </lineage>
</organism>
<reference evidence="1 2" key="1">
    <citation type="submission" date="2024-03" db="EMBL/GenBank/DDBJ databases">
        <title>Adaptation during the transition from Ophiocordyceps entomopathogen to insect associate is accompanied by gene loss and intensified selection.</title>
        <authorList>
            <person name="Ward C.M."/>
            <person name="Onetto C.A."/>
            <person name="Borneman A.R."/>
        </authorList>
    </citation>
    <scope>NUCLEOTIDE SEQUENCE [LARGE SCALE GENOMIC DNA]</scope>
    <source>
        <strain evidence="1">AWRI1</strain>
        <tissue evidence="1">Single Adult Female</tissue>
    </source>
</reference>
<dbReference type="Proteomes" id="UP001367676">
    <property type="component" value="Unassembled WGS sequence"/>
</dbReference>
<dbReference type="AlphaFoldDB" id="A0AAN9XYT3"/>
<gene>
    <name evidence="1" type="ORF">V9T40_011690</name>
</gene>
<evidence type="ECO:0000313" key="1">
    <source>
        <dbReference type="EMBL" id="KAK7574499.1"/>
    </source>
</evidence>
<proteinExistence type="predicted"/>
<evidence type="ECO:0000313" key="2">
    <source>
        <dbReference type="Proteomes" id="UP001367676"/>
    </source>
</evidence>
<name>A0AAN9XYT3_9HEMI</name>